<feature type="domain" description="PIR2-like helical" evidence="1">
    <location>
        <begin position="55"/>
        <end position="142"/>
    </location>
</feature>
<organism evidence="2 3">
    <name type="scientific">Eleusine coracana subsp. coracana</name>
    <dbReference type="NCBI Taxonomy" id="191504"/>
    <lineage>
        <taxon>Eukaryota</taxon>
        <taxon>Viridiplantae</taxon>
        <taxon>Streptophyta</taxon>
        <taxon>Embryophyta</taxon>
        <taxon>Tracheophyta</taxon>
        <taxon>Spermatophyta</taxon>
        <taxon>Magnoliopsida</taxon>
        <taxon>Liliopsida</taxon>
        <taxon>Poales</taxon>
        <taxon>Poaceae</taxon>
        <taxon>PACMAD clade</taxon>
        <taxon>Chloridoideae</taxon>
        <taxon>Cynodonteae</taxon>
        <taxon>Eleusininae</taxon>
        <taxon>Eleusine</taxon>
    </lineage>
</organism>
<protein>
    <recommendedName>
        <fullName evidence="1">PIR2-like helical domain-containing protein</fullName>
    </recommendedName>
</protein>
<proteinExistence type="predicted"/>
<accession>A0AAV5F5G6</accession>
<keyword evidence="3" id="KW-1185">Reference proteome</keyword>
<comment type="caution">
    <text evidence="2">The sequence shown here is derived from an EMBL/GenBank/DDBJ whole genome shotgun (WGS) entry which is preliminary data.</text>
</comment>
<evidence type="ECO:0000313" key="3">
    <source>
        <dbReference type="Proteomes" id="UP001054889"/>
    </source>
</evidence>
<sequence length="502" mass="56379">MTMLGSQLLTGSSSSHGKGARIYGPRDLSDGSHALILKHDEIAPVLAKIEKHFRHVTRNNRRLPDNFLCFGLLDPFINVIVNSVLFPSWGTWTRTAGRDVVRRSLDGLVAFLTHLFPYLRRAEAVGYLDAADADPLVAAHLVIARRGMRRFRLDSAATVAAVRTALKCAAVAAGHPRPGDILVGWTVLSPDLTSLPAPSNRPDDAYGVVLTNTLRILRKYNGSHYRFLLELDAAESLVNRDLQLKDAWDLAKTRILNNNPGKEMPPERGVMKRILLARIHGFYLQAMAMLPRGELQERYHRSMLMGGHCYGPLDPVSNIIFNAVWHEQAFPASATTPAVQMISTKCLWRVAARSLYGLVSFLCTRYLTLTPELAMQRLQVAEADLQRADPYLFDHPLVSKKHTVSLGSSDAVSKLKKGSETLQLQDGRVLSSMDIEIASEIVKSASSHQQQQEPEPEKLSKCKYSYRLEFRDRFWDQHQRVSDMVRAALTRFNETVVSFFYY</sequence>
<dbReference type="AlphaFoldDB" id="A0AAV5F5G6"/>
<gene>
    <name evidence="2" type="primary">gb17798</name>
    <name evidence="2" type="ORF">PR202_gb17798</name>
</gene>
<dbReference type="PANTHER" id="PTHR33120">
    <property type="entry name" value="EXPRESSED PROTEIN-RELATED"/>
    <property type="match status" value="1"/>
</dbReference>
<dbReference type="Proteomes" id="UP001054889">
    <property type="component" value="Unassembled WGS sequence"/>
</dbReference>
<reference evidence="2" key="2">
    <citation type="submission" date="2021-12" db="EMBL/GenBank/DDBJ databases">
        <title>Resequencing data analysis of finger millet.</title>
        <authorList>
            <person name="Hatakeyama M."/>
            <person name="Aluri S."/>
            <person name="Balachadran M.T."/>
            <person name="Sivarajan S.R."/>
            <person name="Poveda L."/>
            <person name="Shimizu-Inatsugi R."/>
            <person name="Schlapbach R."/>
            <person name="Sreeman S.M."/>
            <person name="Shimizu K.K."/>
        </authorList>
    </citation>
    <scope>NUCLEOTIDE SEQUENCE</scope>
</reference>
<evidence type="ECO:0000259" key="1">
    <source>
        <dbReference type="Pfam" id="PF20235"/>
    </source>
</evidence>
<dbReference type="Pfam" id="PF20235">
    <property type="entry name" value="PIR2-like_helical"/>
    <property type="match status" value="2"/>
</dbReference>
<evidence type="ECO:0000313" key="2">
    <source>
        <dbReference type="EMBL" id="GJN29565.1"/>
    </source>
</evidence>
<reference evidence="2" key="1">
    <citation type="journal article" date="2018" name="DNA Res.">
        <title>Multiple hybrid de novo genome assembly of finger millet, an orphan allotetraploid crop.</title>
        <authorList>
            <person name="Hatakeyama M."/>
            <person name="Aluri S."/>
            <person name="Balachadran M.T."/>
            <person name="Sivarajan S.R."/>
            <person name="Patrignani A."/>
            <person name="Gruter S."/>
            <person name="Poveda L."/>
            <person name="Shimizu-Inatsugi R."/>
            <person name="Baeten J."/>
            <person name="Francoijs K.J."/>
            <person name="Nataraja K.N."/>
            <person name="Reddy Y.A.N."/>
            <person name="Phadnis S."/>
            <person name="Ravikumar R.L."/>
            <person name="Schlapbach R."/>
            <person name="Sreeman S.M."/>
            <person name="Shimizu K.K."/>
        </authorList>
    </citation>
    <scope>NUCLEOTIDE SEQUENCE</scope>
</reference>
<dbReference type="EMBL" id="BQKI01000081">
    <property type="protein sequence ID" value="GJN29565.1"/>
    <property type="molecule type" value="Genomic_DNA"/>
</dbReference>
<dbReference type="PANTHER" id="PTHR33120:SF57">
    <property type="entry name" value="PIR2-LIKE HELICAL DOMAIN-CONTAINING PROTEIN"/>
    <property type="match status" value="1"/>
</dbReference>
<dbReference type="InterPro" id="IPR046527">
    <property type="entry name" value="PIR2-like_helical"/>
</dbReference>
<name>A0AAV5F5G6_ELECO</name>
<feature type="domain" description="PIR2-like helical" evidence="1">
    <location>
        <begin position="278"/>
        <end position="388"/>
    </location>
</feature>